<dbReference type="InterPro" id="IPR000717">
    <property type="entry name" value="PCI_dom"/>
</dbReference>
<dbReference type="Pfam" id="PF21154">
    <property type="entry name" value="RPN7_PSMD6_C"/>
    <property type="match status" value="1"/>
</dbReference>
<dbReference type="Pfam" id="PF01399">
    <property type="entry name" value="PCI"/>
    <property type="match status" value="1"/>
</dbReference>
<organism evidence="4 5">
    <name type="scientific">Rhodosorus marinus</name>
    <dbReference type="NCBI Taxonomy" id="101924"/>
    <lineage>
        <taxon>Eukaryota</taxon>
        <taxon>Rhodophyta</taxon>
        <taxon>Stylonematophyceae</taxon>
        <taxon>Stylonematales</taxon>
        <taxon>Stylonemataceae</taxon>
        <taxon>Rhodosorus</taxon>
    </lineage>
</organism>
<comment type="caution">
    <text evidence="4">The sequence shown here is derived from an EMBL/GenBank/DDBJ whole genome shotgun (WGS) entry which is preliminary data.</text>
</comment>
<keyword evidence="5" id="KW-1185">Reference proteome</keyword>
<dbReference type="PROSITE" id="PS50250">
    <property type="entry name" value="PCI"/>
    <property type="match status" value="1"/>
</dbReference>
<dbReference type="PANTHER" id="PTHR14145">
    <property type="entry name" value="26S PROTESOME SUBUNIT 6"/>
    <property type="match status" value="1"/>
</dbReference>
<feature type="domain" description="PCI" evidence="3">
    <location>
        <begin position="183"/>
        <end position="351"/>
    </location>
</feature>
<dbReference type="Gene3D" id="1.25.40.570">
    <property type="match status" value="1"/>
</dbReference>
<evidence type="ECO:0000259" key="3">
    <source>
        <dbReference type="PROSITE" id="PS50250"/>
    </source>
</evidence>
<dbReference type="EMBL" id="JAMWBK010000003">
    <property type="protein sequence ID" value="KAJ8906782.1"/>
    <property type="molecule type" value="Genomic_DNA"/>
</dbReference>
<protein>
    <recommendedName>
        <fullName evidence="3">PCI domain-containing protein</fullName>
    </recommendedName>
</protein>
<proteinExistence type="predicted"/>
<gene>
    <name evidence="4" type="ORF">NDN08_003268</name>
</gene>
<dbReference type="InterPro" id="IPR049549">
    <property type="entry name" value="RPN7_PSMD6_C"/>
</dbReference>
<dbReference type="SMART" id="SM00088">
    <property type="entry name" value="PINT"/>
    <property type="match status" value="1"/>
</dbReference>
<dbReference type="SUPFAM" id="SSF46785">
    <property type="entry name" value="Winged helix' DNA-binding domain"/>
    <property type="match status" value="1"/>
</dbReference>
<dbReference type="AlphaFoldDB" id="A0AAV8UZP1"/>
<sequence length="379" mass="42813">MEEDIPQDELLRLAGLRYAAKNGNEEAGVSLKEGLIERKALCLLREVGKELDWPKDSTLEARLESEIAKEREELEAKVKDAEENFGESEVREALLTQSKFVARTGSLSEAVEAYDKTLEKTVGSGQKIDVVLTLIRLGFAANDFDFTRKNIARAKDLIEKGGDWERKNRLRVYEGVFNLARRDMEGGAKLLLESLATFSATELCSYRDFILYTVITALVSVDRPTLKESVANAPEILTMIHEIGRLEEFLRSVVACEYKTFMSALPDIIAMLKTDRYLGVHSSYIGRELRVVIYTQFLQSYQSVRIESMANIFGVTVDFLDEELCRFITAGRINCKIDRVGGIIQTTRPDAKNALYQNTIKQGDALLNRVQKLSRVIYV</sequence>
<keyword evidence="2" id="KW-0175">Coiled coil</keyword>
<dbReference type="PANTHER" id="PTHR14145:SF1">
    <property type="entry name" value="26S PROTEASOME NON-ATPASE REGULATORY SUBUNIT 6"/>
    <property type="match status" value="1"/>
</dbReference>
<dbReference type="GO" id="GO:0000502">
    <property type="term" value="C:proteasome complex"/>
    <property type="evidence" value="ECO:0007669"/>
    <property type="project" value="UniProtKB-KW"/>
</dbReference>
<dbReference type="FunFam" id="1.25.40.570:FF:000005">
    <property type="entry name" value="26S proteasome regulatory subunit N7"/>
    <property type="match status" value="1"/>
</dbReference>
<dbReference type="Proteomes" id="UP001157974">
    <property type="component" value="Unassembled WGS sequence"/>
</dbReference>
<evidence type="ECO:0000313" key="5">
    <source>
        <dbReference type="Proteomes" id="UP001157974"/>
    </source>
</evidence>
<evidence type="ECO:0000256" key="1">
    <source>
        <dbReference type="ARBA" id="ARBA00022942"/>
    </source>
</evidence>
<reference evidence="4 5" key="1">
    <citation type="journal article" date="2023" name="Nat. Commun.">
        <title>Origin of minicircular mitochondrial genomes in red algae.</title>
        <authorList>
            <person name="Lee Y."/>
            <person name="Cho C.H."/>
            <person name="Lee Y.M."/>
            <person name="Park S.I."/>
            <person name="Yang J.H."/>
            <person name="West J.A."/>
            <person name="Bhattacharya D."/>
            <person name="Yoon H.S."/>
        </authorList>
    </citation>
    <scope>NUCLEOTIDE SEQUENCE [LARGE SCALE GENOMIC DNA]</scope>
    <source>
        <strain evidence="4 5">CCMP1338</strain>
        <tissue evidence="4">Whole cell</tissue>
    </source>
</reference>
<dbReference type="InterPro" id="IPR045135">
    <property type="entry name" value="Rpn7_N"/>
</dbReference>
<evidence type="ECO:0000256" key="2">
    <source>
        <dbReference type="SAM" id="Coils"/>
    </source>
</evidence>
<name>A0AAV8UZP1_9RHOD</name>
<dbReference type="InterPro" id="IPR036390">
    <property type="entry name" value="WH_DNA-bd_sf"/>
</dbReference>
<feature type="coiled-coil region" evidence="2">
    <location>
        <begin position="60"/>
        <end position="91"/>
    </location>
</feature>
<evidence type="ECO:0000313" key="4">
    <source>
        <dbReference type="EMBL" id="KAJ8906782.1"/>
    </source>
</evidence>
<dbReference type="GO" id="GO:0043161">
    <property type="term" value="P:proteasome-mediated ubiquitin-dependent protein catabolic process"/>
    <property type="evidence" value="ECO:0007669"/>
    <property type="project" value="TreeGrafter"/>
</dbReference>
<keyword evidence="1" id="KW-0647">Proteasome</keyword>
<dbReference type="InterPro" id="IPR019585">
    <property type="entry name" value="Rpn7/CSN1"/>
</dbReference>
<dbReference type="Pfam" id="PF10602">
    <property type="entry name" value="RPN7"/>
    <property type="match status" value="1"/>
</dbReference>
<accession>A0AAV8UZP1</accession>